<dbReference type="PANTHER" id="PTHR11203:SF11">
    <property type="entry name" value="CLEAVAGE AND POLYADENYLATION SPECIFICITY FACTOR SUBUNIT 3"/>
    <property type="match status" value="1"/>
</dbReference>
<dbReference type="PANTHER" id="PTHR11203">
    <property type="entry name" value="CLEAVAGE AND POLYADENYLATION SPECIFICITY FACTOR FAMILY MEMBER"/>
    <property type="match status" value="1"/>
</dbReference>
<dbReference type="SMART" id="SM01027">
    <property type="entry name" value="Beta-Casp"/>
    <property type="match status" value="1"/>
</dbReference>
<comment type="subcellular location">
    <subcellularLocation>
        <location evidence="1">Nucleus</location>
    </subcellularLocation>
</comment>
<dbReference type="Pfam" id="PF00753">
    <property type="entry name" value="Lactamase_B"/>
    <property type="match status" value="1"/>
</dbReference>
<dbReference type="GO" id="GO:0005847">
    <property type="term" value="C:mRNA cleavage and polyadenylation specificity factor complex"/>
    <property type="evidence" value="ECO:0007669"/>
    <property type="project" value="TreeGrafter"/>
</dbReference>
<sequence length="900" mass="98148">MNAKPADDDPIDPSDELMFLALGGGNEVGRSCHIIQYKGKTVMLDAGIHPAFDGLKALPFYDQFDLSTVDVLLITHFHMDHAASLPYVLAKTNFAGRVYMTHPTKAIYKWLMQDSVRVQNTHTSSSSAGSGSDGYVYQLYNEQDVLSTLPLIQTISFNTTHTHNGIRFTPYPAGHVLGACMYLIEIAGLNILFTGDYSRETDRHLIPASVPRNVKVDCLITESTFGISGSIPRVEREAALMKSITSILNRGGRALLPVFALGRAQELLLILEDYWTRHEEYRRFPIYYASSLARKCMVVYQTYIDAMNDNIRSKFQAANQAASSSTALGKSNSNDGEDGATSGSGNGPWDFKYIRSLRSLDRFDDVGGCVMLAAPGMLQNGVSRVLLERWAPDPKNGVVITGYSVEGTMAKQIMMEPDTIPAVMTNRQNGGGGQGGGVMAKRMGGEGDKVMVPRRCTVQEFSFAAHVDGQENREFIEEVNAPVVILVHGEKHNMNRLKSRLLSLQKMKVYSPANCEELMIPFRQDKIARVVGRLANQISPPTLLPSPPASADEKEEEGGEGVMKRARPEGQVVSGVLVQNDFKLSLMAPEDLKEYAGLTTTTVVCRQRITLAAAGTELIRWALESTFGGITVGVQKQEETNGTTATMNGEAKMEDADEEVGRLEPTVFEVMGGCVRVVCRAGGEVEMVWEGNVTNDSIADAVMAVLLTVESSPAAVRQSSKMHGHDHGHGHEHGEGQEYDAFGDSPVEAKQESNGAVGGLEQELPKQRRNPLANVSAEERLSRLFMFLEAQFGEEAITPLTQPKIASSPPSSASTSNGVASDNGGDEEEDVVAREKAQATELARLHGLGIPVPGLEIRVDKMVARVWLERLEVECGNKTLADRVRAVVERCVETLAPVWQ</sequence>
<comment type="caution">
    <text evidence="12">The sequence shown here is derived from an EMBL/GenBank/DDBJ whole genome shotgun (WGS) entry which is preliminary data.</text>
</comment>
<evidence type="ECO:0000256" key="3">
    <source>
        <dbReference type="ARBA" id="ARBA00022664"/>
    </source>
</evidence>
<protein>
    <submittedName>
        <fullName evidence="12">Uncharacterized protein</fullName>
    </submittedName>
</protein>
<dbReference type="InterPro" id="IPR050698">
    <property type="entry name" value="MBL"/>
</dbReference>
<keyword evidence="6" id="KW-0378">Hydrolase</keyword>
<evidence type="ECO:0000313" key="12">
    <source>
        <dbReference type="EMBL" id="KAK4550454.1"/>
    </source>
</evidence>
<dbReference type="SMART" id="SM00849">
    <property type="entry name" value="Lactamase_B"/>
    <property type="match status" value="1"/>
</dbReference>
<feature type="domain" description="Beta-Casp" evidence="10">
    <location>
        <begin position="264"/>
        <end position="413"/>
    </location>
</feature>
<keyword evidence="7" id="KW-0539">Nucleus</keyword>
<evidence type="ECO:0000256" key="4">
    <source>
        <dbReference type="ARBA" id="ARBA00022722"/>
    </source>
</evidence>
<dbReference type="EMBL" id="JAVFHQ010000001">
    <property type="protein sequence ID" value="KAK4550454.1"/>
    <property type="molecule type" value="Genomic_DNA"/>
</dbReference>
<feature type="region of interest" description="Disordered" evidence="8">
    <location>
        <begin position="802"/>
        <end position="835"/>
    </location>
</feature>
<evidence type="ECO:0000256" key="5">
    <source>
        <dbReference type="ARBA" id="ARBA00022759"/>
    </source>
</evidence>
<dbReference type="GO" id="GO:0004521">
    <property type="term" value="F:RNA endonuclease activity"/>
    <property type="evidence" value="ECO:0007669"/>
    <property type="project" value="TreeGrafter"/>
</dbReference>
<feature type="domain" description="Metallo-beta-lactamase" evidence="9">
    <location>
        <begin position="29"/>
        <end position="244"/>
    </location>
</feature>
<evidence type="ECO:0000256" key="1">
    <source>
        <dbReference type="ARBA" id="ARBA00004123"/>
    </source>
</evidence>
<feature type="compositionally biased region" description="Basic and acidic residues" evidence="8">
    <location>
        <begin position="723"/>
        <end position="736"/>
    </location>
</feature>
<dbReference type="SUPFAM" id="SSF56281">
    <property type="entry name" value="Metallo-hydrolase/oxidoreductase"/>
    <property type="match status" value="1"/>
</dbReference>
<dbReference type="InterPro" id="IPR022712">
    <property type="entry name" value="Beta_Casp"/>
</dbReference>
<dbReference type="Pfam" id="PF10996">
    <property type="entry name" value="Beta-Casp"/>
    <property type="match status" value="1"/>
</dbReference>
<keyword evidence="3" id="KW-0507">mRNA processing</keyword>
<evidence type="ECO:0000256" key="7">
    <source>
        <dbReference type="ARBA" id="ARBA00023242"/>
    </source>
</evidence>
<evidence type="ECO:0000259" key="10">
    <source>
        <dbReference type="SMART" id="SM01027"/>
    </source>
</evidence>
<accession>A0AAV9K0N4</accession>
<comment type="similarity">
    <text evidence="2">Belongs to the metallo-beta-lactamase superfamily. RNA-metabolizing metallo-beta-lactamase-like family. CPSF2/YSH1 subfamily.</text>
</comment>
<dbReference type="InterPro" id="IPR036866">
    <property type="entry name" value="RibonucZ/Hydroxyglut_hydro"/>
</dbReference>
<reference evidence="12 13" key="1">
    <citation type="submission" date="2021-11" db="EMBL/GenBank/DDBJ databases">
        <title>Black yeast isolated from Biological Soil Crust.</title>
        <authorList>
            <person name="Kurbessoian T."/>
        </authorList>
    </citation>
    <scope>NUCLEOTIDE SEQUENCE [LARGE SCALE GENOMIC DNA]</scope>
    <source>
        <strain evidence="12 13">CCFEE 5522</strain>
    </source>
</reference>
<feature type="region of interest" description="Disordered" evidence="8">
    <location>
        <begin position="539"/>
        <end position="566"/>
    </location>
</feature>
<evidence type="ECO:0000259" key="11">
    <source>
        <dbReference type="SMART" id="SM01098"/>
    </source>
</evidence>
<dbReference type="GO" id="GO:0003723">
    <property type="term" value="F:RNA binding"/>
    <property type="evidence" value="ECO:0007669"/>
    <property type="project" value="TreeGrafter"/>
</dbReference>
<evidence type="ECO:0000256" key="2">
    <source>
        <dbReference type="ARBA" id="ARBA00010624"/>
    </source>
</evidence>
<dbReference type="InterPro" id="IPR021718">
    <property type="entry name" value="CPSF73-100_C"/>
</dbReference>
<dbReference type="Gene3D" id="3.60.15.10">
    <property type="entry name" value="Ribonuclease Z/Hydroxyacylglutathione hydrolase-like"/>
    <property type="match status" value="1"/>
</dbReference>
<dbReference type="Pfam" id="PF07521">
    <property type="entry name" value="RMMBL"/>
    <property type="match status" value="1"/>
</dbReference>
<feature type="region of interest" description="Disordered" evidence="8">
    <location>
        <begin position="719"/>
        <end position="770"/>
    </location>
</feature>
<dbReference type="InterPro" id="IPR001279">
    <property type="entry name" value="Metallo-B-lactamas"/>
</dbReference>
<proteinExistence type="inferred from homology"/>
<dbReference type="Proteomes" id="UP001324427">
    <property type="component" value="Unassembled WGS sequence"/>
</dbReference>
<dbReference type="Pfam" id="PF11718">
    <property type="entry name" value="CPSF73-100_C"/>
    <property type="match status" value="1"/>
</dbReference>
<keyword evidence="5" id="KW-0255">Endonuclease</keyword>
<dbReference type="InterPro" id="IPR011108">
    <property type="entry name" value="RMMBL"/>
</dbReference>
<dbReference type="GO" id="GO:0006397">
    <property type="term" value="P:mRNA processing"/>
    <property type="evidence" value="ECO:0007669"/>
    <property type="project" value="UniProtKB-KW"/>
</dbReference>
<dbReference type="Gene3D" id="3.40.50.10890">
    <property type="match status" value="1"/>
</dbReference>
<evidence type="ECO:0000313" key="13">
    <source>
        <dbReference type="Proteomes" id="UP001324427"/>
    </source>
</evidence>
<keyword evidence="4" id="KW-0540">Nuclease</keyword>
<dbReference type="FunFam" id="3.40.50.10890:FF:000004">
    <property type="entry name" value="Cleavage and polyadenylation specifity factor"/>
    <property type="match status" value="1"/>
</dbReference>
<evidence type="ECO:0000256" key="6">
    <source>
        <dbReference type="ARBA" id="ARBA00022801"/>
    </source>
</evidence>
<feature type="compositionally biased region" description="Low complexity" evidence="8">
    <location>
        <begin position="806"/>
        <end position="816"/>
    </location>
</feature>
<evidence type="ECO:0000259" key="9">
    <source>
        <dbReference type="SMART" id="SM00849"/>
    </source>
</evidence>
<name>A0AAV9K0N4_9PEZI</name>
<dbReference type="CDD" id="cd16292">
    <property type="entry name" value="CPSF3-like_MBL-fold"/>
    <property type="match status" value="1"/>
</dbReference>
<feature type="domain" description="Pre-mRNA 3'-end-processing endonuclease polyadenylation factor C-term" evidence="11">
    <location>
        <begin position="569"/>
        <end position="898"/>
    </location>
</feature>
<gene>
    <name evidence="12" type="ORF">LTR36_000032</name>
</gene>
<dbReference type="GO" id="GO:0004534">
    <property type="term" value="F:5'-3' RNA exonuclease activity"/>
    <property type="evidence" value="ECO:0007669"/>
    <property type="project" value="TreeGrafter"/>
</dbReference>
<dbReference type="SMART" id="SM01098">
    <property type="entry name" value="CPSF73-100_C"/>
    <property type="match status" value="1"/>
</dbReference>
<keyword evidence="13" id="KW-1185">Reference proteome</keyword>
<evidence type="ECO:0000256" key="8">
    <source>
        <dbReference type="SAM" id="MobiDB-lite"/>
    </source>
</evidence>
<dbReference type="AlphaFoldDB" id="A0AAV9K0N4"/>
<organism evidence="12 13">
    <name type="scientific">Oleoguttula mirabilis</name>
    <dbReference type="NCBI Taxonomy" id="1507867"/>
    <lineage>
        <taxon>Eukaryota</taxon>
        <taxon>Fungi</taxon>
        <taxon>Dikarya</taxon>
        <taxon>Ascomycota</taxon>
        <taxon>Pezizomycotina</taxon>
        <taxon>Dothideomycetes</taxon>
        <taxon>Dothideomycetidae</taxon>
        <taxon>Mycosphaerellales</taxon>
        <taxon>Teratosphaeriaceae</taxon>
        <taxon>Oleoguttula</taxon>
    </lineage>
</organism>